<dbReference type="PANTHER" id="PTHR11266:SF109">
    <property type="entry name" value="PEROXISOMAL MEMBRANE 22 KDA (MPV17_PMP22) FAMILY PROTEIN"/>
    <property type="match status" value="1"/>
</dbReference>
<keyword evidence="9" id="KW-1185">Reference proteome</keyword>
<feature type="region of interest" description="Disordered" evidence="7">
    <location>
        <begin position="60"/>
        <end position="103"/>
    </location>
</feature>
<evidence type="ECO:0000313" key="9">
    <source>
        <dbReference type="Proteomes" id="UP001141552"/>
    </source>
</evidence>
<evidence type="ECO:0000256" key="3">
    <source>
        <dbReference type="ARBA" id="ARBA00022692"/>
    </source>
</evidence>
<dbReference type="AlphaFoldDB" id="A0A9Q0F1K6"/>
<name>A0A9Q0F1K6_9ROSI</name>
<keyword evidence="5" id="KW-0472">Membrane</keyword>
<keyword evidence="4" id="KW-1133">Transmembrane helix</keyword>
<evidence type="ECO:0000256" key="6">
    <source>
        <dbReference type="RuleBase" id="RU363053"/>
    </source>
</evidence>
<dbReference type="PANTHER" id="PTHR11266">
    <property type="entry name" value="PEROXISOMAL MEMBRANE PROTEIN 2, PXMP2 MPV17"/>
    <property type="match status" value="1"/>
</dbReference>
<dbReference type="OrthoDB" id="430207at2759"/>
<comment type="subcellular location">
    <subcellularLocation>
        <location evidence="1">Membrane</location>
        <topology evidence="1">Multi-pass membrane protein</topology>
    </subcellularLocation>
</comment>
<reference evidence="8" key="1">
    <citation type="submission" date="2022-02" db="EMBL/GenBank/DDBJ databases">
        <authorList>
            <person name="Henning P.M."/>
            <person name="McCubbin A.G."/>
            <person name="Shore J.S."/>
        </authorList>
    </citation>
    <scope>NUCLEOTIDE SEQUENCE</scope>
    <source>
        <strain evidence="8">F60SS</strain>
        <tissue evidence="8">Leaves</tissue>
    </source>
</reference>
<dbReference type="Pfam" id="PF04117">
    <property type="entry name" value="Mpv17_PMP22"/>
    <property type="match status" value="1"/>
</dbReference>
<proteinExistence type="inferred from homology"/>
<protein>
    <recommendedName>
        <fullName evidence="10">Peroxisomal membrane protein</fullName>
    </recommendedName>
</protein>
<comment type="caution">
    <text evidence="8">The sequence shown here is derived from an EMBL/GenBank/DDBJ whole genome shotgun (WGS) entry which is preliminary data.</text>
</comment>
<dbReference type="GO" id="GO:0005737">
    <property type="term" value="C:cytoplasm"/>
    <property type="evidence" value="ECO:0007669"/>
    <property type="project" value="TreeGrafter"/>
</dbReference>
<evidence type="ECO:0000313" key="8">
    <source>
        <dbReference type="EMBL" id="KAJ4821901.1"/>
    </source>
</evidence>
<evidence type="ECO:0000256" key="1">
    <source>
        <dbReference type="ARBA" id="ARBA00004141"/>
    </source>
</evidence>
<dbReference type="Proteomes" id="UP001141552">
    <property type="component" value="Unassembled WGS sequence"/>
</dbReference>
<evidence type="ECO:0000256" key="7">
    <source>
        <dbReference type="SAM" id="MobiDB-lite"/>
    </source>
</evidence>
<sequence>MAALNTINPYHHHLPSLPKPISSPHKLIPFPFLFTKSCKKKRTWAIASLTEDREVVPVKKEAGASAKNKENPLSSKGSKDFEDVPLLPEGGGKSEGFDDPGDKERLTSRAINATIVLGFGTVAVTKLLTIDHDYWHGWTLYEILRYVPEHNWVAYEQALKANPVLAKMAISGIVYSIGDWIAQCYEGKPLFEFDRKRVLRSGLVGFALHGSLSHYYYQFCEALFPFEDWWVVPAKVAFDQTVWAGVWNSIYFTVLALLRLEAPANIFGELKTTFWPMLTAGWKLWPFAHLITYGVIPVEQRLLWVDCIELIWVTILST</sequence>
<dbReference type="InterPro" id="IPR007248">
    <property type="entry name" value="Mpv17_PMP22"/>
</dbReference>
<accession>A0A9Q0F1K6</accession>
<evidence type="ECO:0000256" key="4">
    <source>
        <dbReference type="ARBA" id="ARBA00022989"/>
    </source>
</evidence>
<evidence type="ECO:0000256" key="5">
    <source>
        <dbReference type="ARBA" id="ARBA00023136"/>
    </source>
</evidence>
<evidence type="ECO:0008006" key="10">
    <source>
        <dbReference type="Google" id="ProtNLM"/>
    </source>
</evidence>
<dbReference type="EMBL" id="JAKUCV010007817">
    <property type="protein sequence ID" value="KAJ4821901.1"/>
    <property type="molecule type" value="Genomic_DNA"/>
</dbReference>
<keyword evidence="3" id="KW-0812">Transmembrane</keyword>
<evidence type="ECO:0000256" key="2">
    <source>
        <dbReference type="ARBA" id="ARBA00006824"/>
    </source>
</evidence>
<dbReference type="GO" id="GO:0016020">
    <property type="term" value="C:membrane"/>
    <property type="evidence" value="ECO:0007669"/>
    <property type="project" value="UniProtKB-SubCell"/>
</dbReference>
<gene>
    <name evidence="8" type="ORF">Tsubulata_032189</name>
</gene>
<feature type="compositionally biased region" description="Basic and acidic residues" evidence="7">
    <location>
        <begin position="60"/>
        <end position="70"/>
    </location>
</feature>
<comment type="similarity">
    <text evidence="2 6">Belongs to the peroxisomal membrane protein PXMP2/4 family.</text>
</comment>
<reference evidence="8" key="2">
    <citation type="journal article" date="2023" name="Plants (Basel)">
        <title>Annotation of the Turnera subulata (Passifloraceae) Draft Genome Reveals the S-Locus Evolved after the Divergence of Turneroideae from Passifloroideae in a Stepwise Manner.</title>
        <authorList>
            <person name="Henning P.M."/>
            <person name="Roalson E.H."/>
            <person name="Mir W."/>
            <person name="McCubbin A.G."/>
            <person name="Shore J.S."/>
        </authorList>
    </citation>
    <scope>NUCLEOTIDE SEQUENCE</scope>
    <source>
        <strain evidence="8">F60SS</strain>
    </source>
</reference>
<organism evidence="8 9">
    <name type="scientific">Turnera subulata</name>
    <dbReference type="NCBI Taxonomy" id="218843"/>
    <lineage>
        <taxon>Eukaryota</taxon>
        <taxon>Viridiplantae</taxon>
        <taxon>Streptophyta</taxon>
        <taxon>Embryophyta</taxon>
        <taxon>Tracheophyta</taxon>
        <taxon>Spermatophyta</taxon>
        <taxon>Magnoliopsida</taxon>
        <taxon>eudicotyledons</taxon>
        <taxon>Gunneridae</taxon>
        <taxon>Pentapetalae</taxon>
        <taxon>rosids</taxon>
        <taxon>fabids</taxon>
        <taxon>Malpighiales</taxon>
        <taxon>Passifloraceae</taxon>
        <taxon>Turnera</taxon>
    </lineage>
</organism>